<dbReference type="PROSITE" id="PS50112">
    <property type="entry name" value="PAS"/>
    <property type="match status" value="1"/>
</dbReference>
<proteinExistence type="predicted"/>
<sequence>MVYDRALRVIVWNRFLERATGLSREAAIGKHLDELAPNARLHGITAYLMRALAGEVVVADEFVPRLRGTTELLAAETAVACGDDARLFWTLSSYAPHRNVHGEIDGVW</sequence>
<dbReference type="InterPro" id="IPR013656">
    <property type="entry name" value="PAS_4"/>
</dbReference>
<organism evidence="2 3">
    <name type="scientific">Candidatus Accumulibacter affinis</name>
    <dbReference type="NCBI Taxonomy" id="2954384"/>
    <lineage>
        <taxon>Bacteria</taxon>
        <taxon>Pseudomonadati</taxon>
        <taxon>Pseudomonadota</taxon>
        <taxon>Betaproteobacteria</taxon>
        <taxon>Candidatus Accumulibacter</taxon>
    </lineage>
</organism>
<reference evidence="2 3" key="1">
    <citation type="submission" date="2020-10" db="EMBL/GenBank/DDBJ databases">
        <title>Connecting structure to function with the recovery of over 1000 high-quality activated sludge metagenome-assembled genomes encoding full-length rRNA genes using long-read sequencing.</title>
        <authorList>
            <person name="Singleton C.M."/>
            <person name="Petriglieri F."/>
            <person name="Kristensen J.M."/>
            <person name="Kirkegaard R.H."/>
            <person name="Michaelsen T.Y."/>
            <person name="Andersen M.H."/>
            <person name="Karst S.M."/>
            <person name="Dueholm M.S."/>
            <person name="Nielsen P.H."/>
            <person name="Albertsen M."/>
        </authorList>
    </citation>
    <scope>NUCLEOTIDE SEQUENCE [LARGE SCALE GENOMIC DNA]</scope>
    <source>
        <strain evidence="2">Fred_18-Q3-R57-64_BAT3C.720</strain>
    </source>
</reference>
<dbReference type="SUPFAM" id="SSF55785">
    <property type="entry name" value="PYP-like sensor domain (PAS domain)"/>
    <property type="match status" value="1"/>
</dbReference>
<gene>
    <name evidence="2" type="ORF">IPK02_20380</name>
</gene>
<accession>A0A935TAN0</accession>
<name>A0A935TAN0_9PROT</name>
<evidence type="ECO:0000313" key="2">
    <source>
        <dbReference type="EMBL" id="MBK7956115.1"/>
    </source>
</evidence>
<dbReference type="InterPro" id="IPR035965">
    <property type="entry name" value="PAS-like_dom_sf"/>
</dbReference>
<dbReference type="CDD" id="cd00130">
    <property type="entry name" value="PAS"/>
    <property type="match status" value="1"/>
</dbReference>
<dbReference type="AlphaFoldDB" id="A0A935TAN0"/>
<dbReference type="Proteomes" id="UP000706151">
    <property type="component" value="Unassembled WGS sequence"/>
</dbReference>
<dbReference type="NCBIfam" id="TIGR00229">
    <property type="entry name" value="sensory_box"/>
    <property type="match status" value="1"/>
</dbReference>
<evidence type="ECO:0000259" key="1">
    <source>
        <dbReference type="PROSITE" id="PS50112"/>
    </source>
</evidence>
<feature type="domain" description="PAS" evidence="1">
    <location>
        <begin position="1"/>
        <end position="55"/>
    </location>
</feature>
<dbReference type="Gene3D" id="3.30.450.20">
    <property type="entry name" value="PAS domain"/>
    <property type="match status" value="1"/>
</dbReference>
<dbReference type="EMBL" id="JADJOT010000011">
    <property type="protein sequence ID" value="MBK7956115.1"/>
    <property type="molecule type" value="Genomic_DNA"/>
</dbReference>
<comment type="caution">
    <text evidence="2">The sequence shown here is derived from an EMBL/GenBank/DDBJ whole genome shotgun (WGS) entry which is preliminary data.</text>
</comment>
<dbReference type="InterPro" id="IPR000014">
    <property type="entry name" value="PAS"/>
</dbReference>
<dbReference type="Pfam" id="PF08448">
    <property type="entry name" value="PAS_4"/>
    <property type="match status" value="1"/>
</dbReference>
<evidence type="ECO:0000313" key="3">
    <source>
        <dbReference type="Proteomes" id="UP000706151"/>
    </source>
</evidence>
<protein>
    <submittedName>
        <fullName evidence="2">PAS domain-containing protein</fullName>
    </submittedName>
</protein>